<organism evidence="2 3">
    <name type="scientific">Periconia macrospinosa</name>
    <dbReference type="NCBI Taxonomy" id="97972"/>
    <lineage>
        <taxon>Eukaryota</taxon>
        <taxon>Fungi</taxon>
        <taxon>Dikarya</taxon>
        <taxon>Ascomycota</taxon>
        <taxon>Pezizomycotina</taxon>
        <taxon>Dothideomycetes</taxon>
        <taxon>Pleosporomycetidae</taxon>
        <taxon>Pleosporales</taxon>
        <taxon>Massarineae</taxon>
        <taxon>Periconiaceae</taxon>
        <taxon>Periconia</taxon>
    </lineage>
</organism>
<feature type="transmembrane region" description="Helical" evidence="1">
    <location>
        <begin position="21"/>
        <end position="41"/>
    </location>
</feature>
<keyword evidence="1" id="KW-1133">Transmembrane helix</keyword>
<keyword evidence="1" id="KW-0472">Membrane</keyword>
<protein>
    <submittedName>
        <fullName evidence="2">Uncharacterized protein</fullName>
    </submittedName>
</protein>
<keyword evidence="1" id="KW-0812">Transmembrane</keyword>
<dbReference type="AlphaFoldDB" id="A0A2V1E2F1"/>
<evidence type="ECO:0000313" key="3">
    <source>
        <dbReference type="Proteomes" id="UP000244855"/>
    </source>
</evidence>
<dbReference type="EMBL" id="KZ805319">
    <property type="protein sequence ID" value="PVI04738.1"/>
    <property type="molecule type" value="Genomic_DNA"/>
</dbReference>
<gene>
    <name evidence="2" type="ORF">DM02DRAFT_161012</name>
</gene>
<evidence type="ECO:0000313" key="2">
    <source>
        <dbReference type="EMBL" id="PVI04738.1"/>
    </source>
</evidence>
<name>A0A2V1E2F1_9PLEO</name>
<evidence type="ECO:0000256" key="1">
    <source>
        <dbReference type="SAM" id="Phobius"/>
    </source>
</evidence>
<proteinExistence type="predicted"/>
<reference evidence="2 3" key="1">
    <citation type="journal article" date="2018" name="Sci. Rep.">
        <title>Comparative genomics provides insights into the lifestyle and reveals functional heterogeneity of dark septate endophytic fungi.</title>
        <authorList>
            <person name="Knapp D.G."/>
            <person name="Nemeth J.B."/>
            <person name="Barry K."/>
            <person name="Hainaut M."/>
            <person name="Henrissat B."/>
            <person name="Johnson J."/>
            <person name="Kuo A."/>
            <person name="Lim J.H.P."/>
            <person name="Lipzen A."/>
            <person name="Nolan M."/>
            <person name="Ohm R.A."/>
            <person name="Tamas L."/>
            <person name="Grigoriev I.V."/>
            <person name="Spatafora J.W."/>
            <person name="Nagy L.G."/>
            <person name="Kovacs G.M."/>
        </authorList>
    </citation>
    <scope>NUCLEOTIDE SEQUENCE [LARGE SCALE GENOMIC DNA]</scope>
    <source>
        <strain evidence="2 3">DSE2036</strain>
    </source>
</reference>
<keyword evidence="3" id="KW-1185">Reference proteome</keyword>
<sequence length="63" mass="6850">MYSMYVQDKIRKKKQKKHTTYSTAAAVSLVPASVGGLPLAFESSQPVHVGTRRGDLVSLTRSA</sequence>
<accession>A0A2V1E2F1</accession>
<dbReference type="Proteomes" id="UP000244855">
    <property type="component" value="Unassembled WGS sequence"/>
</dbReference>